<keyword evidence="10" id="KW-1185">Reference proteome</keyword>
<dbReference type="FunFam" id="3.40.50.300:FF:000335">
    <property type="entry name" value="ATP binding cassette subfamily A member 5"/>
    <property type="match status" value="1"/>
</dbReference>
<dbReference type="STRING" id="642492.Clole_3260"/>
<evidence type="ECO:0000256" key="7">
    <source>
        <dbReference type="ARBA" id="ARBA00023136"/>
    </source>
</evidence>
<dbReference type="InterPro" id="IPR026082">
    <property type="entry name" value="ABCA"/>
</dbReference>
<dbReference type="GO" id="GO:0005319">
    <property type="term" value="F:lipid transporter activity"/>
    <property type="evidence" value="ECO:0007669"/>
    <property type="project" value="TreeGrafter"/>
</dbReference>
<keyword evidence="9" id="KW-0378">Hydrolase</keyword>
<sequence>MIAIQTKSLTKKYGKKTAVDGLNLSVNQGELFTLLGVNGAGKTTAIKMLSCLIKPTEGDATLLGDSIVKSQYAVKEKINVSPQETAVAPNLSVKENLELMAKIYGCNKIESTQKVDEMLRIFRLEEVTNDKAKTLSGGIQRRLSIAMALISEPKILFLDEPTLGLDVLSRRELWSVIQHLKGKITIILTTHYMEEVEALSDRVGIMANGKMRAIGTVETLKEQTHTKSLEEAFVSIATIEGGKQ</sequence>
<keyword evidence="7" id="KW-0472">Membrane</keyword>
<dbReference type="InterPro" id="IPR003439">
    <property type="entry name" value="ABC_transporter-like_ATP-bd"/>
</dbReference>
<keyword evidence="4" id="KW-0547">Nucleotide-binding</keyword>
<dbReference type="AlphaFoldDB" id="F2JQG9"/>
<dbReference type="Gene3D" id="3.40.50.300">
    <property type="entry name" value="P-loop containing nucleotide triphosphate hydrolases"/>
    <property type="match status" value="1"/>
</dbReference>
<dbReference type="InterPro" id="IPR003593">
    <property type="entry name" value="AAA+_ATPase"/>
</dbReference>
<evidence type="ECO:0000256" key="5">
    <source>
        <dbReference type="ARBA" id="ARBA00022840"/>
    </source>
</evidence>
<dbReference type="SMART" id="SM00382">
    <property type="entry name" value="AAA"/>
    <property type="match status" value="1"/>
</dbReference>
<feature type="domain" description="ABC transporter" evidence="8">
    <location>
        <begin position="4"/>
        <end position="233"/>
    </location>
</feature>
<protein>
    <submittedName>
        <fullName evidence="9">Polyamine-transporting ATPase</fullName>
        <ecNumber evidence="9">3.6.3.31</ecNumber>
    </submittedName>
</protein>
<dbReference type="GO" id="GO:0016887">
    <property type="term" value="F:ATP hydrolysis activity"/>
    <property type="evidence" value="ECO:0007669"/>
    <property type="project" value="InterPro"/>
</dbReference>
<comment type="subcellular location">
    <subcellularLocation>
        <location evidence="1">Membrane</location>
        <topology evidence="1">Multi-pass membrane protein</topology>
    </subcellularLocation>
</comment>
<reference evidence="9 10" key="1">
    <citation type="journal article" date="2011" name="J. Bacteriol.">
        <title>Complete genome sequence of the cellulose-degrading bacterium Cellulosilyticum lentocellum.</title>
        <authorList>
            <consortium name="US DOE Joint Genome Institute"/>
            <person name="Miller D.A."/>
            <person name="Suen G."/>
            <person name="Bruce D."/>
            <person name="Copeland A."/>
            <person name="Cheng J.F."/>
            <person name="Detter C."/>
            <person name="Goodwin L.A."/>
            <person name="Han C.S."/>
            <person name="Hauser L.J."/>
            <person name="Land M.L."/>
            <person name="Lapidus A."/>
            <person name="Lucas S."/>
            <person name="Meincke L."/>
            <person name="Pitluck S."/>
            <person name="Tapia R."/>
            <person name="Teshima H."/>
            <person name="Woyke T."/>
            <person name="Fox B.G."/>
            <person name="Angert E.R."/>
            <person name="Currie C.R."/>
        </authorList>
    </citation>
    <scope>NUCLEOTIDE SEQUENCE [LARGE SCALE GENOMIC DNA]</scope>
    <source>
        <strain evidence="10">ATCC 49066 / DSM 5427 / NCIMB 11756 / RHM5</strain>
    </source>
</reference>
<dbReference type="Pfam" id="PF00005">
    <property type="entry name" value="ABC_tran"/>
    <property type="match status" value="1"/>
</dbReference>
<evidence type="ECO:0000256" key="6">
    <source>
        <dbReference type="ARBA" id="ARBA00022989"/>
    </source>
</evidence>
<dbReference type="RefSeq" id="WP_013658231.1">
    <property type="nucleotide sequence ID" value="NC_015275.1"/>
</dbReference>
<evidence type="ECO:0000256" key="3">
    <source>
        <dbReference type="ARBA" id="ARBA00022692"/>
    </source>
</evidence>
<dbReference type="Proteomes" id="UP000008467">
    <property type="component" value="Chromosome"/>
</dbReference>
<dbReference type="KEGG" id="cle:Clole_3260"/>
<dbReference type="GO" id="GO:0140359">
    <property type="term" value="F:ABC-type transporter activity"/>
    <property type="evidence" value="ECO:0007669"/>
    <property type="project" value="InterPro"/>
</dbReference>
<keyword evidence="6" id="KW-1133">Transmembrane helix</keyword>
<evidence type="ECO:0000256" key="1">
    <source>
        <dbReference type="ARBA" id="ARBA00004141"/>
    </source>
</evidence>
<evidence type="ECO:0000313" key="9">
    <source>
        <dbReference type="EMBL" id="ADZ84953.1"/>
    </source>
</evidence>
<dbReference type="PANTHER" id="PTHR19229">
    <property type="entry name" value="ATP-BINDING CASSETTE TRANSPORTER SUBFAMILY A ABCA"/>
    <property type="match status" value="1"/>
</dbReference>
<proteinExistence type="predicted"/>
<name>F2JQG9_CELLD</name>
<keyword evidence="2" id="KW-0813">Transport</keyword>
<dbReference type="EMBL" id="CP002582">
    <property type="protein sequence ID" value="ADZ84953.1"/>
    <property type="molecule type" value="Genomic_DNA"/>
</dbReference>
<accession>F2JQG9</accession>
<evidence type="ECO:0000259" key="8">
    <source>
        <dbReference type="PROSITE" id="PS50893"/>
    </source>
</evidence>
<dbReference type="eggNOG" id="COG1131">
    <property type="taxonomic scope" value="Bacteria"/>
</dbReference>
<dbReference type="PROSITE" id="PS50893">
    <property type="entry name" value="ABC_TRANSPORTER_2"/>
    <property type="match status" value="1"/>
</dbReference>
<dbReference type="GO" id="GO:0005524">
    <property type="term" value="F:ATP binding"/>
    <property type="evidence" value="ECO:0007669"/>
    <property type="project" value="UniProtKB-KW"/>
</dbReference>
<keyword evidence="3" id="KW-0812">Transmembrane</keyword>
<dbReference type="SUPFAM" id="SSF52540">
    <property type="entry name" value="P-loop containing nucleoside triphosphate hydrolases"/>
    <property type="match status" value="1"/>
</dbReference>
<dbReference type="GO" id="GO:0016020">
    <property type="term" value="C:membrane"/>
    <property type="evidence" value="ECO:0007669"/>
    <property type="project" value="UniProtKB-SubCell"/>
</dbReference>
<evidence type="ECO:0000256" key="2">
    <source>
        <dbReference type="ARBA" id="ARBA00022448"/>
    </source>
</evidence>
<organism evidence="9 10">
    <name type="scientific">Cellulosilyticum lentocellum (strain ATCC 49066 / DSM 5427 / NCIMB 11756 / RHM5)</name>
    <name type="common">Clostridium lentocellum</name>
    <dbReference type="NCBI Taxonomy" id="642492"/>
    <lineage>
        <taxon>Bacteria</taxon>
        <taxon>Bacillati</taxon>
        <taxon>Bacillota</taxon>
        <taxon>Clostridia</taxon>
        <taxon>Lachnospirales</taxon>
        <taxon>Cellulosilyticaceae</taxon>
        <taxon>Cellulosilyticum</taxon>
    </lineage>
</organism>
<dbReference type="EC" id="3.6.3.31" evidence="9"/>
<evidence type="ECO:0000313" key="10">
    <source>
        <dbReference type="Proteomes" id="UP000008467"/>
    </source>
</evidence>
<keyword evidence="5" id="KW-0067">ATP-binding</keyword>
<evidence type="ECO:0000256" key="4">
    <source>
        <dbReference type="ARBA" id="ARBA00022741"/>
    </source>
</evidence>
<dbReference type="InterPro" id="IPR027417">
    <property type="entry name" value="P-loop_NTPase"/>
</dbReference>
<dbReference type="HOGENOM" id="CLU_000604_1_2_9"/>
<gene>
    <name evidence="9" type="ordered locus">Clole_3260</name>
</gene>